<organism evidence="2 3">
    <name type="scientific">Flavobacterium pokkalii</name>
    <dbReference type="NCBI Taxonomy" id="1940408"/>
    <lineage>
        <taxon>Bacteria</taxon>
        <taxon>Pseudomonadati</taxon>
        <taxon>Bacteroidota</taxon>
        <taxon>Flavobacteriia</taxon>
        <taxon>Flavobacteriales</taxon>
        <taxon>Flavobacteriaceae</taxon>
        <taxon>Flavobacterium</taxon>
    </lineage>
</organism>
<gene>
    <name evidence="2" type="ORF">B6A10_07140</name>
</gene>
<evidence type="ECO:0000313" key="2">
    <source>
        <dbReference type="EMBL" id="MBD0724948.1"/>
    </source>
</evidence>
<evidence type="ECO:0000313" key="3">
    <source>
        <dbReference type="Proteomes" id="UP000661715"/>
    </source>
</evidence>
<evidence type="ECO:0000259" key="1">
    <source>
        <dbReference type="Pfam" id="PF13333"/>
    </source>
</evidence>
<dbReference type="Proteomes" id="UP000661715">
    <property type="component" value="Unassembled WGS sequence"/>
</dbReference>
<dbReference type="RefSeq" id="WP_084817048.1">
    <property type="nucleotide sequence ID" value="NZ_NASZ01000008.1"/>
</dbReference>
<sequence length="66" mass="7953">MAESFFKTLKTELVHRYQYKNRKQARKSIHDYIENFYNTIRRHSAIGNMTIEEFQQSNIPNKSNSV</sequence>
<dbReference type="SUPFAM" id="SSF53098">
    <property type="entry name" value="Ribonuclease H-like"/>
    <property type="match status" value="1"/>
</dbReference>
<dbReference type="Pfam" id="PF13333">
    <property type="entry name" value="rve_2"/>
    <property type="match status" value="1"/>
</dbReference>
<dbReference type="EMBL" id="NASZ01000008">
    <property type="protein sequence ID" value="MBD0724948.1"/>
    <property type="molecule type" value="Genomic_DNA"/>
</dbReference>
<comment type="caution">
    <text evidence="2">The sequence shown here is derived from an EMBL/GenBank/DDBJ whole genome shotgun (WGS) entry which is preliminary data.</text>
</comment>
<dbReference type="InterPro" id="IPR012337">
    <property type="entry name" value="RNaseH-like_sf"/>
</dbReference>
<dbReference type="InterPro" id="IPR050900">
    <property type="entry name" value="Transposase_IS3/IS150/IS904"/>
</dbReference>
<name>A0ABR7UQL1_9FLAO</name>
<dbReference type="PANTHER" id="PTHR46889:SF4">
    <property type="entry name" value="TRANSPOSASE INSO FOR INSERTION SEQUENCE ELEMENT IS911B-RELATED"/>
    <property type="match status" value="1"/>
</dbReference>
<feature type="domain" description="Integrase catalytic" evidence="1">
    <location>
        <begin position="3"/>
        <end position="57"/>
    </location>
</feature>
<proteinExistence type="predicted"/>
<protein>
    <recommendedName>
        <fullName evidence="1">Integrase catalytic domain-containing protein</fullName>
    </recommendedName>
</protein>
<dbReference type="InterPro" id="IPR001584">
    <property type="entry name" value="Integrase_cat-core"/>
</dbReference>
<reference evidence="2 3" key="1">
    <citation type="journal article" date="2020" name="Microbiol. Res.">
        <title>Flavobacterium pokkalii sp. nov., a novel plant growth promoting native rhizobacteria isolated from pokkali rice grown in coastal saline affected agricultural regions of southern India, Kerala.</title>
        <authorList>
            <person name="Menon R.R."/>
            <person name="Kumari S."/>
            <person name="Viver T."/>
            <person name="Rameshkumar N."/>
        </authorList>
    </citation>
    <scope>NUCLEOTIDE SEQUENCE [LARGE SCALE GENOMIC DNA]</scope>
    <source>
        <strain evidence="2 3">L1I52</strain>
    </source>
</reference>
<keyword evidence="3" id="KW-1185">Reference proteome</keyword>
<accession>A0ABR7UQL1</accession>
<dbReference type="PANTHER" id="PTHR46889">
    <property type="entry name" value="TRANSPOSASE INSF FOR INSERTION SEQUENCE IS3B-RELATED"/>
    <property type="match status" value="1"/>
</dbReference>